<evidence type="ECO:0000313" key="2">
    <source>
        <dbReference type="Proteomes" id="UP000215914"/>
    </source>
</evidence>
<protein>
    <submittedName>
        <fullName evidence="1">Uncharacterized protein</fullName>
    </submittedName>
</protein>
<proteinExistence type="predicted"/>
<dbReference type="EMBL" id="MNCJ02000329">
    <property type="protein sequence ID" value="KAF5770690.1"/>
    <property type="molecule type" value="Genomic_DNA"/>
</dbReference>
<reference evidence="1" key="2">
    <citation type="submission" date="2020-06" db="EMBL/GenBank/DDBJ databases">
        <title>Helianthus annuus Genome sequencing and assembly Release 2.</title>
        <authorList>
            <person name="Gouzy J."/>
            <person name="Langlade N."/>
            <person name="Munos S."/>
        </authorList>
    </citation>
    <scope>NUCLEOTIDE SEQUENCE</scope>
    <source>
        <tissue evidence="1">Leaves</tissue>
    </source>
</reference>
<organism evidence="1 2">
    <name type="scientific">Helianthus annuus</name>
    <name type="common">Common sunflower</name>
    <dbReference type="NCBI Taxonomy" id="4232"/>
    <lineage>
        <taxon>Eukaryota</taxon>
        <taxon>Viridiplantae</taxon>
        <taxon>Streptophyta</taxon>
        <taxon>Embryophyta</taxon>
        <taxon>Tracheophyta</taxon>
        <taxon>Spermatophyta</taxon>
        <taxon>Magnoliopsida</taxon>
        <taxon>eudicotyledons</taxon>
        <taxon>Gunneridae</taxon>
        <taxon>Pentapetalae</taxon>
        <taxon>asterids</taxon>
        <taxon>campanulids</taxon>
        <taxon>Asterales</taxon>
        <taxon>Asteraceae</taxon>
        <taxon>Asteroideae</taxon>
        <taxon>Heliantheae alliance</taxon>
        <taxon>Heliantheae</taxon>
        <taxon>Helianthus</taxon>
    </lineage>
</organism>
<dbReference type="Gramene" id="mRNA:HanXRQr2_Chr14g0662281">
    <property type="protein sequence ID" value="CDS:HanXRQr2_Chr14g0662281.1"/>
    <property type="gene ID" value="HanXRQr2_Chr14g0662281"/>
</dbReference>
<comment type="caution">
    <text evidence="1">The sequence shown here is derived from an EMBL/GenBank/DDBJ whole genome shotgun (WGS) entry which is preliminary data.</text>
</comment>
<evidence type="ECO:0000313" key="1">
    <source>
        <dbReference type="EMBL" id="KAF5770690.1"/>
    </source>
</evidence>
<gene>
    <name evidence="1" type="ORF">HanXRQr2_Chr14g0662281</name>
</gene>
<dbReference type="AlphaFoldDB" id="A0A9K3ECI9"/>
<reference evidence="1" key="1">
    <citation type="journal article" date="2017" name="Nature">
        <title>The sunflower genome provides insights into oil metabolism, flowering and Asterid evolution.</title>
        <authorList>
            <person name="Badouin H."/>
            <person name="Gouzy J."/>
            <person name="Grassa C.J."/>
            <person name="Murat F."/>
            <person name="Staton S.E."/>
            <person name="Cottret L."/>
            <person name="Lelandais-Briere C."/>
            <person name="Owens G.L."/>
            <person name="Carrere S."/>
            <person name="Mayjonade B."/>
            <person name="Legrand L."/>
            <person name="Gill N."/>
            <person name="Kane N.C."/>
            <person name="Bowers J.E."/>
            <person name="Hubner S."/>
            <person name="Bellec A."/>
            <person name="Berard A."/>
            <person name="Berges H."/>
            <person name="Blanchet N."/>
            <person name="Boniface M.C."/>
            <person name="Brunel D."/>
            <person name="Catrice O."/>
            <person name="Chaidir N."/>
            <person name="Claudel C."/>
            <person name="Donnadieu C."/>
            <person name="Faraut T."/>
            <person name="Fievet G."/>
            <person name="Helmstetter N."/>
            <person name="King M."/>
            <person name="Knapp S.J."/>
            <person name="Lai Z."/>
            <person name="Le Paslier M.C."/>
            <person name="Lippi Y."/>
            <person name="Lorenzon L."/>
            <person name="Mandel J.R."/>
            <person name="Marage G."/>
            <person name="Marchand G."/>
            <person name="Marquand E."/>
            <person name="Bret-Mestries E."/>
            <person name="Morien E."/>
            <person name="Nambeesan S."/>
            <person name="Nguyen T."/>
            <person name="Pegot-Espagnet P."/>
            <person name="Pouilly N."/>
            <person name="Raftis F."/>
            <person name="Sallet E."/>
            <person name="Schiex T."/>
            <person name="Thomas J."/>
            <person name="Vandecasteele C."/>
            <person name="Vares D."/>
            <person name="Vear F."/>
            <person name="Vautrin S."/>
            <person name="Crespi M."/>
            <person name="Mangin B."/>
            <person name="Burke J.M."/>
            <person name="Salse J."/>
            <person name="Munos S."/>
            <person name="Vincourt P."/>
            <person name="Rieseberg L.H."/>
            <person name="Langlade N.B."/>
        </authorList>
    </citation>
    <scope>NUCLEOTIDE SEQUENCE</scope>
    <source>
        <tissue evidence="1">Leaves</tissue>
    </source>
</reference>
<keyword evidence="2" id="KW-1185">Reference proteome</keyword>
<name>A0A9K3ECI9_HELAN</name>
<accession>A0A9K3ECI9</accession>
<dbReference type="Proteomes" id="UP000215914">
    <property type="component" value="Unassembled WGS sequence"/>
</dbReference>
<sequence>MVSYLWIPTTIEIALSISGGPRNCFHGVRNLKVSFIYCYIIPIWSDSGRVGKIYLPTLLEKPPTGADPRIYSNIVVIFGCSIS</sequence>